<feature type="compositionally biased region" description="Basic and acidic residues" evidence="1">
    <location>
        <begin position="23"/>
        <end position="44"/>
    </location>
</feature>
<organism evidence="2 3">
    <name type="scientific">Nocardia beijingensis</name>
    <dbReference type="NCBI Taxonomy" id="95162"/>
    <lineage>
        <taxon>Bacteria</taxon>
        <taxon>Bacillati</taxon>
        <taxon>Actinomycetota</taxon>
        <taxon>Actinomycetes</taxon>
        <taxon>Mycobacteriales</taxon>
        <taxon>Nocardiaceae</taxon>
        <taxon>Nocardia</taxon>
    </lineage>
</organism>
<evidence type="ECO:0000313" key="3">
    <source>
        <dbReference type="Proteomes" id="UP001611450"/>
    </source>
</evidence>
<keyword evidence="3" id="KW-1185">Reference proteome</keyword>
<gene>
    <name evidence="2" type="ORF">ACH47G_00680</name>
</gene>
<dbReference type="RefSeq" id="WP_396946137.1">
    <property type="nucleotide sequence ID" value="NZ_JBIRXV010000001.1"/>
</dbReference>
<reference evidence="2 3" key="1">
    <citation type="submission" date="2024-10" db="EMBL/GenBank/DDBJ databases">
        <title>The Natural Products Discovery Center: Release of the First 8490 Sequenced Strains for Exploring Actinobacteria Biosynthetic Diversity.</title>
        <authorList>
            <person name="Kalkreuter E."/>
            <person name="Kautsar S.A."/>
            <person name="Yang D."/>
            <person name="Bader C.D."/>
            <person name="Teijaro C.N."/>
            <person name="Fluegel L."/>
            <person name="Davis C.M."/>
            <person name="Simpson J.R."/>
            <person name="Lauterbach L."/>
            <person name="Steele A.D."/>
            <person name="Gui C."/>
            <person name="Meng S."/>
            <person name="Li G."/>
            <person name="Viehrig K."/>
            <person name="Ye F."/>
            <person name="Su P."/>
            <person name="Kiefer A.F."/>
            <person name="Nichols A."/>
            <person name="Cepeda A.J."/>
            <person name="Yan W."/>
            <person name="Fan B."/>
            <person name="Jiang Y."/>
            <person name="Adhikari A."/>
            <person name="Zheng C.-J."/>
            <person name="Schuster L."/>
            <person name="Cowan T.M."/>
            <person name="Smanski M.J."/>
            <person name="Chevrette M.G."/>
            <person name="De Carvalho L.P.S."/>
            <person name="Shen B."/>
        </authorList>
    </citation>
    <scope>NUCLEOTIDE SEQUENCE [LARGE SCALE GENOMIC DNA]</scope>
    <source>
        <strain evidence="2 3">NPDC019626</strain>
    </source>
</reference>
<evidence type="ECO:0000313" key="2">
    <source>
        <dbReference type="EMBL" id="MFI2318981.1"/>
    </source>
</evidence>
<evidence type="ECO:0000256" key="1">
    <source>
        <dbReference type="SAM" id="MobiDB-lite"/>
    </source>
</evidence>
<accession>A0ABW7W7L6</accession>
<sequence>MSGGSLRQPSRSLAAAIGALADSSREHKDRIADARRHWDAEHGD</sequence>
<comment type="caution">
    <text evidence="2">The sequence shown here is derived from an EMBL/GenBank/DDBJ whole genome shotgun (WGS) entry which is preliminary data.</text>
</comment>
<dbReference type="Proteomes" id="UP001611450">
    <property type="component" value="Unassembled WGS sequence"/>
</dbReference>
<proteinExistence type="predicted"/>
<name>A0ABW7W7L6_9NOCA</name>
<feature type="region of interest" description="Disordered" evidence="1">
    <location>
        <begin position="18"/>
        <end position="44"/>
    </location>
</feature>
<protein>
    <submittedName>
        <fullName evidence="2">Uncharacterized protein</fullName>
    </submittedName>
</protein>
<dbReference type="EMBL" id="JBIRXV010000001">
    <property type="protein sequence ID" value="MFI2318981.1"/>
    <property type="molecule type" value="Genomic_DNA"/>
</dbReference>